<sequence>MILSVSRRLTAGLSLLAIVPGVVAGQSSGLPVVTGTSGVVRAVGSFALVLLFGGAVLYRHEGFVDRSLDALVDRPGVAVFYGLMAYLVVLAVGLYGISQLGRVGVADTLLGRFAVVCILAAIMLLTGFGFLVVGTLVTDLGGHHRPTHGLVVGAGLSAISWLVLPAIGGLAVWVVLAAFGIGGATRLWYHAERSVDVER</sequence>
<gene>
    <name evidence="2" type="ORF">EGH23_22945</name>
</gene>
<evidence type="ECO:0008006" key="4">
    <source>
        <dbReference type="Google" id="ProtNLM"/>
    </source>
</evidence>
<accession>A0AAW4PKJ5</accession>
<evidence type="ECO:0000313" key="3">
    <source>
        <dbReference type="Proteomes" id="UP001430455"/>
    </source>
</evidence>
<reference evidence="2 3" key="1">
    <citation type="submission" date="2021-06" db="EMBL/GenBank/DDBJ databases">
        <title>Halomicroarcula sp. a new haloarchaeum isolated from saline soil.</title>
        <authorList>
            <person name="Duran-Viseras A."/>
            <person name="Sanchez-Porro C."/>
            <person name="Ventosa A."/>
        </authorList>
    </citation>
    <scope>NUCLEOTIDE SEQUENCE [LARGE SCALE GENOMIC DNA]</scope>
    <source>
        <strain evidence="2 3">F27</strain>
    </source>
</reference>
<dbReference type="AlphaFoldDB" id="A0AAW4PKJ5"/>
<keyword evidence="3" id="KW-1185">Reference proteome</keyword>
<protein>
    <recommendedName>
        <fullName evidence="4">DUF4386 family protein</fullName>
    </recommendedName>
</protein>
<dbReference type="Proteomes" id="UP001430455">
    <property type="component" value="Unassembled WGS sequence"/>
</dbReference>
<feature type="transmembrane region" description="Helical" evidence="1">
    <location>
        <begin position="40"/>
        <end position="58"/>
    </location>
</feature>
<organism evidence="2 3">
    <name type="scientific">Haloarcula nitratireducens</name>
    <dbReference type="NCBI Taxonomy" id="2487749"/>
    <lineage>
        <taxon>Archaea</taxon>
        <taxon>Methanobacteriati</taxon>
        <taxon>Methanobacteriota</taxon>
        <taxon>Stenosarchaea group</taxon>
        <taxon>Halobacteria</taxon>
        <taxon>Halobacteriales</taxon>
        <taxon>Haloarculaceae</taxon>
        <taxon>Haloarcula</taxon>
    </lineage>
</organism>
<keyword evidence="1" id="KW-0472">Membrane</keyword>
<evidence type="ECO:0000256" key="1">
    <source>
        <dbReference type="SAM" id="Phobius"/>
    </source>
</evidence>
<keyword evidence="1" id="KW-1133">Transmembrane helix</keyword>
<proteinExistence type="predicted"/>
<comment type="caution">
    <text evidence="2">The sequence shown here is derived from an EMBL/GenBank/DDBJ whole genome shotgun (WGS) entry which is preliminary data.</text>
</comment>
<feature type="transmembrane region" description="Helical" evidence="1">
    <location>
        <begin position="78"/>
        <end position="97"/>
    </location>
</feature>
<feature type="transmembrane region" description="Helical" evidence="1">
    <location>
        <begin position="170"/>
        <end position="189"/>
    </location>
</feature>
<dbReference type="EMBL" id="RKLT01000026">
    <property type="protein sequence ID" value="MBX0297732.1"/>
    <property type="molecule type" value="Genomic_DNA"/>
</dbReference>
<name>A0AAW4PKJ5_9EURY</name>
<keyword evidence="1" id="KW-0812">Transmembrane</keyword>
<feature type="transmembrane region" description="Helical" evidence="1">
    <location>
        <begin position="109"/>
        <end position="134"/>
    </location>
</feature>
<evidence type="ECO:0000313" key="2">
    <source>
        <dbReference type="EMBL" id="MBX0297732.1"/>
    </source>
</evidence>
<dbReference type="RefSeq" id="WP_220582318.1">
    <property type="nucleotide sequence ID" value="NZ_RKLT01000026.1"/>
</dbReference>